<comment type="caution">
    <text evidence="3">The sequence shown here is derived from an EMBL/GenBank/DDBJ whole genome shotgun (WGS) entry which is preliminary data.</text>
</comment>
<dbReference type="EMBL" id="JAQGDS010000004">
    <property type="protein sequence ID" value="KAJ6261517.1"/>
    <property type="molecule type" value="Genomic_DNA"/>
</dbReference>
<feature type="region of interest" description="Disordered" evidence="1">
    <location>
        <begin position="27"/>
        <end position="63"/>
    </location>
</feature>
<evidence type="ECO:0008006" key="5">
    <source>
        <dbReference type="Google" id="ProtNLM"/>
    </source>
</evidence>
<keyword evidence="4" id="KW-1185">Reference proteome</keyword>
<reference evidence="3" key="1">
    <citation type="submission" date="2023-01" db="EMBL/GenBank/DDBJ databases">
        <title>The chitinases involved in constricting ring structure development in the nematode-trapping fungus Drechslerella dactyloides.</title>
        <authorList>
            <person name="Wang R."/>
            <person name="Zhang L."/>
            <person name="Tang P."/>
            <person name="Li S."/>
            <person name="Liang L."/>
        </authorList>
    </citation>
    <scope>NUCLEOTIDE SEQUENCE</scope>
    <source>
        <strain evidence="3">YMF1.00031</strain>
    </source>
</reference>
<proteinExistence type="predicted"/>
<evidence type="ECO:0000256" key="2">
    <source>
        <dbReference type="SAM" id="Phobius"/>
    </source>
</evidence>
<keyword evidence="2" id="KW-1133">Transmembrane helix</keyword>
<evidence type="ECO:0000256" key="1">
    <source>
        <dbReference type="SAM" id="MobiDB-lite"/>
    </source>
</evidence>
<organism evidence="3 4">
    <name type="scientific">Drechslerella dactyloides</name>
    <name type="common">Nematode-trapping fungus</name>
    <name type="synonym">Arthrobotrys dactyloides</name>
    <dbReference type="NCBI Taxonomy" id="74499"/>
    <lineage>
        <taxon>Eukaryota</taxon>
        <taxon>Fungi</taxon>
        <taxon>Dikarya</taxon>
        <taxon>Ascomycota</taxon>
        <taxon>Pezizomycotina</taxon>
        <taxon>Orbiliomycetes</taxon>
        <taxon>Orbiliales</taxon>
        <taxon>Orbiliaceae</taxon>
        <taxon>Drechslerella</taxon>
    </lineage>
</organism>
<accession>A0AAD6NKI2</accession>
<keyword evidence="2" id="KW-0472">Membrane</keyword>
<name>A0AAD6NKI2_DREDA</name>
<gene>
    <name evidence="3" type="ORF">Dda_4187</name>
</gene>
<keyword evidence="2" id="KW-0812">Transmembrane</keyword>
<feature type="region of interest" description="Disordered" evidence="1">
    <location>
        <begin position="180"/>
        <end position="206"/>
    </location>
</feature>
<evidence type="ECO:0000313" key="3">
    <source>
        <dbReference type="EMBL" id="KAJ6261517.1"/>
    </source>
</evidence>
<sequence>MATNVGGFVFTNLDTPTPWISTVAADQEPHWPDGLGSDPATVLAADSPKSESDDATSGKPFADTESLKAPTTVYIDMTATQTYSIVKDNLVLATFTVVGTETSPPRGVPMGMGVLSSEGMLLIAVITGITMFIFGLGFVYAKGYVPKAAKADFDHASEPSRGEGGYVSHFDGRFAVEDDDDDDELQAANSDPHNEPKNDIEESDGSASVVAMFPTPVGDTNDDVDVDNDPGYTEEVGTAVPVPMAGTPVVTAISVLGGGLRNDCEFGEVEDTNAEDRPVETIS</sequence>
<protein>
    <recommendedName>
        <fullName evidence="5">Transmembrane protein</fullName>
    </recommendedName>
</protein>
<dbReference type="AlphaFoldDB" id="A0AAD6NKI2"/>
<feature type="transmembrane region" description="Helical" evidence="2">
    <location>
        <begin position="119"/>
        <end position="141"/>
    </location>
</feature>
<dbReference type="Proteomes" id="UP001221413">
    <property type="component" value="Unassembled WGS sequence"/>
</dbReference>
<evidence type="ECO:0000313" key="4">
    <source>
        <dbReference type="Proteomes" id="UP001221413"/>
    </source>
</evidence>